<evidence type="ECO:0000313" key="7">
    <source>
        <dbReference type="Proteomes" id="UP000198833"/>
    </source>
</evidence>
<dbReference type="Gene3D" id="3.90.400.10">
    <property type="entry name" value="Oligo-1,6-glucosidase, Domain 2"/>
    <property type="match status" value="1"/>
</dbReference>
<name>A0A1H9BZW7_9LACT</name>
<dbReference type="Pfam" id="PF00128">
    <property type="entry name" value="Alpha-amylase"/>
    <property type="match status" value="1"/>
</dbReference>
<evidence type="ECO:0000313" key="6">
    <source>
        <dbReference type="EMBL" id="SEP94291.1"/>
    </source>
</evidence>
<accession>A0A1H9BZW7</accession>
<dbReference type="AlphaFoldDB" id="A0A1H9BZW7"/>
<keyword evidence="7" id="KW-1185">Reference proteome</keyword>
<keyword evidence="3" id="KW-0326">Glycosidase</keyword>
<dbReference type="Proteomes" id="UP000198833">
    <property type="component" value="Unassembled WGS sequence"/>
</dbReference>
<dbReference type="EMBL" id="FOEN01000003">
    <property type="protein sequence ID" value="SEP94291.1"/>
    <property type="molecule type" value="Genomic_DNA"/>
</dbReference>
<dbReference type="InterPro" id="IPR012769">
    <property type="entry name" value="Trehalose_TreC"/>
</dbReference>
<comment type="similarity">
    <text evidence="1">Belongs to the glycosyl hydrolase 13 family.</text>
</comment>
<gene>
    <name evidence="6" type="ORF">SAMN04488558_103157</name>
</gene>
<dbReference type="OrthoDB" id="9805159at2"/>
<dbReference type="Pfam" id="PF23915">
    <property type="entry name" value="SusG_C"/>
    <property type="match status" value="1"/>
</dbReference>
<evidence type="ECO:0000256" key="1">
    <source>
        <dbReference type="ARBA" id="ARBA00008061"/>
    </source>
</evidence>
<proteinExistence type="inferred from homology"/>
<sequence length="554" mass="64115">MNLGEKVIYQVYPKSFYDSTGNGKGDLAGVIEKLDYIADLGVDLIWLNPFYPSPQKDNGYDISDYCAIDPTYGTMADFERLIAEAEKRGISLMLDMVLNHTSIEHEWFQKALAGDPEYQDFYYLRPAKADGSLPTNWQSKFGGPAWEKFGDTSLYYLHLYDVSQADLNWHNPKVRQALYQVINFWLAKGVKGLRFDVLNVIGKDPNFQDSQEPGSNQEKHLYTDTPIVHQWIKEMHQATFGRYDDIVTVGEMSSTDVANGIRYSNPTEQELSMIFSFHHLKVDYQDGEKWSDPEFDFIALKQILDTWQKGMSDHQGWNALFLNNHDQPRSNSRFGDVIHYPYETQTMLATAIQCLRGTPYIYQGEEIGMTDPGYQSIDDYVDVETLNHYQILQEKGYPIEKIMNIIRKKSRDNSRTPMQWDSSKHAGFTKGTPWLKVADNYQTINVERARKEGKIYKYYQDLIQLRKDYPIIQEGSYQGIQLDHPQIMAYERQYQGQFLLVVNNFYAQPSKLMLPSKYLDKSSQKLIGNGPLQFLTEEIMLQSYETAVFLLKDG</sequence>
<dbReference type="FunFam" id="3.90.400.10:FF:000002">
    <property type="entry name" value="Sucrose isomerase"/>
    <property type="match status" value="1"/>
</dbReference>
<dbReference type="CDD" id="cd11333">
    <property type="entry name" value="AmyAc_SI_OligoGlu_DGase"/>
    <property type="match status" value="1"/>
</dbReference>
<dbReference type="GO" id="GO:0004556">
    <property type="term" value="F:alpha-amylase activity"/>
    <property type="evidence" value="ECO:0007669"/>
    <property type="project" value="TreeGrafter"/>
</dbReference>
<dbReference type="STRING" id="89093.SAMN04488558_103157"/>
<dbReference type="InterPro" id="IPR045857">
    <property type="entry name" value="O16G_dom_2"/>
</dbReference>
<dbReference type="SUPFAM" id="SSF51445">
    <property type="entry name" value="(Trans)glycosidases"/>
    <property type="match status" value="1"/>
</dbReference>
<feature type="domain" description="Glycosyl hydrolase family 13 catalytic" evidence="5">
    <location>
        <begin position="10"/>
        <end position="415"/>
    </location>
</feature>
<dbReference type="GO" id="GO:0008788">
    <property type="term" value="F:alpha,alpha-phosphotrehalase activity"/>
    <property type="evidence" value="ECO:0007669"/>
    <property type="project" value="UniProtKB-UniRule"/>
</dbReference>
<dbReference type="Gene3D" id="3.20.20.80">
    <property type="entry name" value="Glycosidases"/>
    <property type="match status" value="1"/>
</dbReference>
<dbReference type="GO" id="GO:0005993">
    <property type="term" value="P:trehalose catabolic process"/>
    <property type="evidence" value="ECO:0007669"/>
    <property type="project" value="InterPro"/>
</dbReference>
<protein>
    <recommendedName>
        <fullName evidence="4">Alpha,alpha-phosphotrehalase</fullName>
        <ecNumber evidence="4">3.2.1.93</ecNumber>
    </recommendedName>
</protein>
<evidence type="ECO:0000256" key="2">
    <source>
        <dbReference type="ARBA" id="ARBA00022801"/>
    </source>
</evidence>
<evidence type="ECO:0000256" key="3">
    <source>
        <dbReference type="ARBA" id="ARBA00023295"/>
    </source>
</evidence>
<dbReference type="SUPFAM" id="SSF51011">
    <property type="entry name" value="Glycosyl hydrolase domain"/>
    <property type="match status" value="1"/>
</dbReference>
<dbReference type="InterPro" id="IPR056300">
    <property type="entry name" value="SusG-like_C"/>
</dbReference>
<organism evidence="6 7">
    <name type="scientific">Ignavigranum ruoffiae</name>
    <dbReference type="NCBI Taxonomy" id="89093"/>
    <lineage>
        <taxon>Bacteria</taxon>
        <taxon>Bacillati</taxon>
        <taxon>Bacillota</taxon>
        <taxon>Bacilli</taxon>
        <taxon>Lactobacillales</taxon>
        <taxon>Aerococcaceae</taxon>
        <taxon>Ignavigranum</taxon>
    </lineage>
</organism>
<dbReference type="NCBIfam" id="TIGR02403">
    <property type="entry name" value="trehalose_treC"/>
    <property type="match status" value="1"/>
</dbReference>
<dbReference type="InterPro" id="IPR013780">
    <property type="entry name" value="Glyco_hydro_b"/>
</dbReference>
<dbReference type="InterPro" id="IPR006047">
    <property type="entry name" value="GH13_cat_dom"/>
</dbReference>
<reference evidence="6 7" key="1">
    <citation type="submission" date="2016-10" db="EMBL/GenBank/DDBJ databases">
        <authorList>
            <person name="de Groot N.N."/>
        </authorList>
    </citation>
    <scope>NUCLEOTIDE SEQUENCE [LARGE SCALE GENOMIC DNA]</scope>
    <source>
        <strain evidence="6 7">DSM 15695</strain>
    </source>
</reference>
<evidence type="ECO:0000259" key="5">
    <source>
        <dbReference type="SMART" id="SM00642"/>
    </source>
</evidence>
<dbReference type="NCBIfam" id="NF008183">
    <property type="entry name" value="PRK10933.1"/>
    <property type="match status" value="1"/>
</dbReference>
<keyword evidence="2 6" id="KW-0378">Hydrolase</keyword>
<dbReference type="Gene3D" id="2.60.40.1180">
    <property type="entry name" value="Golgi alpha-mannosidase II"/>
    <property type="match status" value="1"/>
</dbReference>
<dbReference type="EC" id="3.2.1.93" evidence="4"/>
<dbReference type="FunFam" id="3.20.20.80:FF:000064">
    <property type="entry name" value="Oligo-1,6-glucosidase"/>
    <property type="match status" value="1"/>
</dbReference>
<dbReference type="RefSeq" id="WP_092570967.1">
    <property type="nucleotide sequence ID" value="NZ_CALUDV010000007.1"/>
</dbReference>
<dbReference type="PANTHER" id="PTHR10357">
    <property type="entry name" value="ALPHA-AMYLASE FAMILY MEMBER"/>
    <property type="match status" value="1"/>
</dbReference>
<dbReference type="SMART" id="SM00642">
    <property type="entry name" value="Aamy"/>
    <property type="match status" value="1"/>
</dbReference>
<dbReference type="InterPro" id="IPR017853">
    <property type="entry name" value="GH"/>
</dbReference>
<evidence type="ECO:0000256" key="4">
    <source>
        <dbReference type="NCBIfam" id="TIGR02403"/>
    </source>
</evidence>
<dbReference type="GO" id="GO:0005737">
    <property type="term" value="C:cytoplasm"/>
    <property type="evidence" value="ECO:0007669"/>
    <property type="project" value="UniProtKB-UniRule"/>
</dbReference>
<dbReference type="PANTHER" id="PTHR10357:SF217">
    <property type="entry name" value="TREHALOSE-6-PHOSPHATE HYDROLASE"/>
    <property type="match status" value="1"/>
</dbReference>